<comment type="caution">
    <text evidence="2">The sequence shown here is derived from an EMBL/GenBank/DDBJ whole genome shotgun (WGS) entry which is preliminary data.</text>
</comment>
<protein>
    <submittedName>
        <fullName evidence="2">Uncharacterized protein</fullName>
    </submittedName>
</protein>
<evidence type="ECO:0000313" key="2">
    <source>
        <dbReference type="EMBL" id="GBP53415.1"/>
    </source>
</evidence>
<feature type="compositionally biased region" description="Basic and acidic residues" evidence="1">
    <location>
        <begin position="59"/>
        <end position="68"/>
    </location>
</feature>
<dbReference type="Proteomes" id="UP000299102">
    <property type="component" value="Unassembled WGS sequence"/>
</dbReference>
<feature type="region of interest" description="Disordered" evidence="1">
    <location>
        <begin position="59"/>
        <end position="79"/>
    </location>
</feature>
<dbReference type="EMBL" id="BGZK01000624">
    <property type="protein sequence ID" value="GBP53415.1"/>
    <property type="molecule type" value="Genomic_DNA"/>
</dbReference>
<reference evidence="2 3" key="1">
    <citation type="journal article" date="2019" name="Commun. Biol.">
        <title>The bagworm genome reveals a unique fibroin gene that provides high tensile strength.</title>
        <authorList>
            <person name="Kono N."/>
            <person name="Nakamura H."/>
            <person name="Ohtoshi R."/>
            <person name="Tomita M."/>
            <person name="Numata K."/>
            <person name="Arakawa K."/>
        </authorList>
    </citation>
    <scope>NUCLEOTIDE SEQUENCE [LARGE SCALE GENOMIC DNA]</scope>
</reference>
<evidence type="ECO:0000313" key="3">
    <source>
        <dbReference type="Proteomes" id="UP000299102"/>
    </source>
</evidence>
<dbReference type="AlphaFoldDB" id="A0A4C1WTI5"/>
<sequence length="79" mass="9006">MSYAHEGYNQLSLPKECKESSVQLLRATAKFICLCTQGQSGYGGLVFPFHINARRMRRKENGAREAGHKQTTHFKIKHL</sequence>
<evidence type="ECO:0000256" key="1">
    <source>
        <dbReference type="SAM" id="MobiDB-lite"/>
    </source>
</evidence>
<name>A0A4C1WTI5_EUMVA</name>
<feature type="compositionally biased region" description="Basic residues" evidence="1">
    <location>
        <begin position="70"/>
        <end position="79"/>
    </location>
</feature>
<keyword evidence="3" id="KW-1185">Reference proteome</keyword>
<proteinExistence type="predicted"/>
<gene>
    <name evidence="2" type="ORF">EVAR_48167_1</name>
</gene>
<accession>A0A4C1WTI5</accession>
<organism evidence="2 3">
    <name type="scientific">Eumeta variegata</name>
    <name type="common">Bagworm moth</name>
    <name type="synonym">Eumeta japonica</name>
    <dbReference type="NCBI Taxonomy" id="151549"/>
    <lineage>
        <taxon>Eukaryota</taxon>
        <taxon>Metazoa</taxon>
        <taxon>Ecdysozoa</taxon>
        <taxon>Arthropoda</taxon>
        <taxon>Hexapoda</taxon>
        <taxon>Insecta</taxon>
        <taxon>Pterygota</taxon>
        <taxon>Neoptera</taxon>
        <taxon>Endopterygota</taxon>
        <taxon>Lepidoptera</taxon>
        <taxon>Glossata</taxon>
        <taxon>Ditrysia</taxon>
        <taxon>Tineoidea</taxon>
        <taxon>Psychidae</taxon>
        <taxon>Oiketicinae</taxon>
        <taxon>Eumeta</taxon>
    </lineage>
</organism>